<evidence type="ECO:0000256" key="1">
    <source>
        <dbReference type="SAM" id="MobiDB-lite"/>
    </source>
</evidence>
<gene>
    <name evidence="2" type="ORF">GCU54_05350</name>
</gene>
<dbReference type="AlphaFoldDB" id="A0A6P0GB69"/>
<sequence length="60" mass="6654">MVERQEAIEAIVERPVESLRSLTRAEALRVLSSLASVAAPQTSGGSAWDDRDEDTWIDRL</sequence>
<protein>
    <submittedName>
        <fullName evidence="2">Uncharacterized protein</fullName>
    </submittedName>
</protein>
<feature type="region of interest" description="Disordered" evidence="1">
    <location>
        <begin position="38"/>
        <end position="60"/>
    </location>
</feature>
<accession>A0A6P0GB69</accession>
<evidence type="ECO:0000313" key="2">
    <source>
        <dbReference type="EMBL" id="NEM05446.1"/>
    </source>
</evidence>
<dbReference type="Proteomes" id="UP000471126">
    <property type="component" value="Unassembled WGS sequence"/>
</dbReference>
<proteinExistence type="predicted"/>
<name>A0A6P0GB69_9ACTN</name>
<organism evidence="2 3">
    <name type="scientific">Geodermatophilus normandii</name>
    <dbReference type="NCBI Taxonomy" id="1137989"/>
    <lineage>
        <taxon>Bacteria</taxon>
        <taxon>Bacillati</taxon>
        <taxon>Actinomycetota</taxon>
        <taxon>Actinomycetes</taxon>
        <taxon>Geodermatophilales</taxon>
        <taxon>Geodermatophilaceae</taxon>
        <taxon>Geodermatophilus</taxon>
    </lineage>
</organism>
<evidence type="ECO:0000313" key="3">
    <source>
        <dbReference type="Proteomes" id="UP000471126"/>
    </source>
</evidence>
<dbReference type="EMBL" id="JAAGWE010000011">
    <property type="protein sequence ID" value="NEM05446.1"/>
    <property type="molecule type" value="Genomic_DNA"/>
</dbReference>
<dbReference type="RefSeq" id="WP_163475645.1">
    <property type="nucleotide sequence ID" value="NZ_JAAGWE010000011.1"/>
</dbReference>
<comment type="caution">
    <text evidence="2">The sequence shown here is derived from an EMBL/GenBank/DDBJ whole genome shotgun (WGS) entry which is preliminary data.</text>
</comment>
<reference evidence="2 3" key="1">
    <citation type="submission" date="2019-12" db="EMBL/GenBank/DDBJ databases">
        <title>WGS of CPCC 203550 I12A-02606.</title>
        <authorList>
            <person name="Jiang Z."/>
        </authorList>
    </citation>
    <scope>NUCLEOTIDE SEQUENCE [LARGE SCALE GENOMIC DNA]</scope>
    <source>
        <strain evidence="2 3">I12A-02606</strain>
    </source>
</reference>